<dbReference type="PANTHER" id="PTHR31571:SF1">
    <property type="entry name" value="ALTERED INHERITANCE OF MITOCHONDRIA PROTEIN 6"/>
    <property type="match status" value="1"/>
</dbReference>
<evidence type="ECO:0000313" key="3">
    <source>
        <dbReference type="Proteomes" id="UP000001996"/>
    </source>
</evidence>
<dbReference type="Proteomes" id="UP000001996">
    <property type="component" value="Unassembled WGS sequence"/>
</dbReference>
<dbReference type="OrthoDB" id="4153866at2759"/>
<dbReference type="eggNOG" id="ENOG502QVA8">
    <property type="taxonomic scope" value="Eukaryota"/>
</dbReference>
<keyword evidence="3" id="KW-1185">Reference proteome</keyword>
<feature type="region of interest" description="Disordered" evidence="1">
    <location>
        <begin position="104"/>
        <end position="128"/>
    </location>
</feature>
<dbReference type="InterPro" id="IPR051236">
    <property type="entry name" value="HAT_RTT109-like"/>
</dbReference>
<dbReference type="VEuPathDB" id="FungiDB:LELG_02687"/>
<dbReference type="GeneID" id="5233532"/>
<evidence type="ECO:0008006" key="4">
    <source>
        <dbReference type="Google" id="ProtNLM"/>
    </source>
</evidence>
<evidence type="ECO:0000313" key="2">
    <source>
        <dbReference type="EMBL" id="EDK44508.1"/>
    </source>
</evidence>
<dbReference type="KEGG" id="lel:PVL30_003533"/>
<name>A5DZA0_LODEL</name>
<organism evidence="2 3">
    <name type="scientific">Lodderomyces elongisporus (strain ATCC 11503 / CBS 2605 / JCM 1781 / NBRC 1676 / NRRL YB-4239)</name>
    <name type="common">Yeast</name>
    <name type="synonym">Saccharomyces elongisporus</name>
    <dbReference type="NCBI Taxonomy" id="379508"/>
    <lineage>
        <taxon>Eukaryota</taxon>
        <taxon>Fungi</taxon>
        <taxon>Dikarya</taxon>
        <taxon>Ascomycota</taxon>
        <taxon>Saccharomycotina</taxon>
        <taxon>Pichiomycetes</taxon>
        <taxon>Debaryomycetaceae</taxon>
        <taxon>Candida/Lodderomyces clade</taxon>
        <taxon>Lodderomyces</taxon>
    </lineage>
</organism>
<dbReference type="EMBL" id="CH981526">
    <property type="protein sequence ID" value="EDK44508.1"/>
    <property type="molecule type" value="Genomic_DNA"/>
</dbReference>
<dbReference type="AlphaFoldDB" id="A5DZA0"/>
<dbReference type="PANTHER" id="PTHR31571">
    <property type="entry name" value="ALTERED INHERITANCE OF MITOCHONDRIA PROTEIN 6"/>
    <property type="match status" value="1"/>
</dbReference>
<protein>
    <recommendedName>
        <fullName evidence="4">Altered inheritance of mitochondria protein 6</fullName>
    </recommendedName>
</protein>
<dbReference type="InParanoid" id="A5DZA0"/>
<sequence length="379" mass="42858">MINVFKPSLHARETYNNNSIDSSYSSSAAAALLQYDGNSNSTPVLPFNYTVEGLTRDVYPKPLHSHNDYWRAHPLFDALSVGAVSIESDIWYFPKTYTLQRTSTETTAEGGNKVNATTSNGSSNGGGEPSTLYFRDDEVYVGHNQVFLRPINTLFNLYLNPLYQFLSYANPKFTYTDGSGNALLGDQNKHSIFYNDPEQQAYLWFDFKTEPNSTYDALKPLLQPFIDAGFLTYYNATDDTLHEGPLVLTITGNLPIEKVEEEEIRYTFLDGPLGYFNLSANENELQRWSKLSRVASGGIQGLLGDEYNSTLRNDFNDDQQSKLQELFDSAHKHGLKTRIWGDVTWPWNLVDLHLETLFQLGSDLLNVDDLQRASNLFPN</sequence>
<gene>
    <name evidence="2" type="ORF">LELG_02687</name>
</gene>
<dbReference type="OMA" id="HWGCTGV"/>
<reference evidence="2 3" key="1">
    <citation type="journal article" date="2009" name="Nature">
        <title>Evolution of pathogenicity and sexual reproduction in eight Candida genomes.</title>
        <authorList>
            <person name="Butler G."/>
            <person name="Rasmussen M.D."/>
            <person name="Lin M.F."/>
            <person name="Santos M.A."/>
            <person name="Sakthikumar S."/>
            <person name="Munro C.A."/>
            <person name="Rheinbay E."/>
            <person name="Grabherr M."/>
            <person name="Forche A."/>
            <person name="Reedy J.L."/>
            <person name="Agrafioti I."/>
            <person name="Arnaud M.B."/>
            <person name="Bates S."/>
            <person name="Brown A.J."/>
            <person name="Brunke S."/>
            <person name="Costanzo M.C."/>
            <person name="Fitzpatrick D.A."/>
            <person name="de Groot P.W."/>
            <person name="Harris D."/>
            <person name="Hoyer L.L."/>
            <person name="Hube B."/>
            <person name="Klis F.M."/>
            <person name="Kodira C."/>
            <person name="Lennard N."/>
            <person name="Logue M.E."/>
            <person name="Martin R."/>
            <person name="Neiman A.M."/>
            <person name="Nikolaou E."/>
            <person name="Quail M.A."/>
            <person name="Quinn J."/>
            <person name="Santos M.C."/>
            <person name="Schmitzberger F.F."/>
            <person name="Sherlock G."/>
            <person name="Shah P."/>
            <person name="Silverstein K.A."/>
            <person name="Skrzypek M.S."/>
            <person name="Soll D."/>
            <person name="Staggs R."/>
            <person name="Stansfield I."/>
            <person name="Stumpf M.P."/>
            <person name="Sudbery P.E."/>
            <person name="Srikantha T."/>
            <person name="Zeng Q."/>
            <person name="Berman J."/>
            <person name="Berriman M."/>
            <person name="Heitman J."/>
            <person name="Gow N.A."/>
            <person name="Lorenz M.C."/>
            <person name="Birren B.W."/>
            <person name="Kellis M."/>
            <person name="Cuomo C.A."/>
        </authorList>
    </citation>
    <scope>NUCLEOTIDE SEQUENCE [LARGE SCALE GENOMIC DNA]</scope>
    <source>
        <strain evidence="3">ATCC 11503 / BCRC 21390 / CBS 2605 / JCM 1781 / NBRC 1676 / NRRL YB-4239</strain>
    </source>
</reference>
<dbReference type="HOGENOM" id="CLU_031561_1_0_1"/>
<dbReference type="FunCoup" id="A5DZA0">
    <property type="interactions" value="3"/>
</dbReference>
<feature type="compositionally biased region" description="Polar residues" evidence="1">
    <location>
        <begin position="104"/>
        <end position="118"/>
    </location>
</feature>
<accession>A5DZA0</accession>
<evidence type="ECO:0000256" key="1">
    <source>
        <dbReference type="SAM" id="MobiDB-lite"/>
    </source>
</evidence>
<proteinExistence type="predicted"/>